<evidence type="ECO:0000256" key="2">
    <source>
        <dbReference type="ARBA" id="ARBA00022692"/>
    </source>
</evidence>
<feature type="compositionally biased region" description="Polar residues" evidence="7">
    <location>
        <begin position="714"/>
        <end position="726"/>
    </location>
</feature>
<feature type="transmembrane region" description="Helical" evidence="8">
    <location>
        <begin position="896"/>
        <end position="918"/>
    </location>
</feature>
<comment type="subcellular location">
    <subcellularLocation>
        <location evidence="1">Membrane</location>
        <topology evidence="1">Multi-pass membrane protein</topology>
    </subcellularLocation>
</comment>
<dbReference type="GO" id="GO:0098703">
    <property type="term" value="P:calcium ion import across plasma membrane"/>
    <property type="evidence" value="ECO:0007669"/>
    <property type="project" value="TreeGrafter"/>
</dbReference>
<feature type="compositionally biased region" description="Low complexity" evidence="7">
    <location>
        <begin position="729"/>
        <end position="742"/>
    </location>
</feature>
<dbReference type="Pfam" id="PF00520">
    <property type="entry name" value="Ion_trans"/>
    <property type="match status" value="1"/>
</dbReference>
<feature type="compositionally biased region" description="Polar residues" evidence="7">
    <location>
        <begin position="639"/>
        <end position="661"/>
    </location>
</feature>
<keyword evidence="3" id="KW-0677">Repeat</keyword>
<keyword evidence="11" id="KW-1185">Reference proteome</keyword>
<evidence type="ECO:0000256" key="5">
    <source>
        <dbReference type="ARBA" id="ARBA00023136"/>
    </source>
</evidence>
<dbReference type="PANTHER" id="PTHR10582:SF2">
    <property type="entry name" value="INACTIVE"/>
    <property type="match status" value="1"/>
</dbReference>
<dbReference type="PANTHER" id="PTHR10582">
    <property type="entry name" value="TRANSIENT RECEPTOR POTENTIAL ION CHANNEL PROTEIN"/>
    <property type="match status" value="1"/>
</dbReference>
<feature type="coiled-coil region" evidence="6">
    <location>
        <begin position="6"/>
        <end position="40"/>
    </location>
</feature>
<dbReference type="GO" id="GO:0005886">
    <property type="term" value="C:plasma membrane"/>
    <property type="evidence" value="ECO:0007669"/>
    <property type="project" value="TreeGrafter"/>
</dbReference>
<dbReference type="InterPro" id="IPR024862">
    <property type="entry name" value="TRPV"/>
</dbReference>
<dbReference type="GO" id="GO:0005216">
    <property type="term" value="F:monoatomic ion channel activity"/>
    <property type="evidence" value="ECO:0007669"/>
    <property type="project" value="InterPro"/>
</dbReference>
<protein>
    <recommendedName>
        <fullName evidence="9">Ion transport domain-containing protein</fullName>
    </recommendedName>
</protein>
<comment type="caution">
    <text evidence="10">The sequence shown here is derived from an EMBL/GenBank/DDBJ whole genome shotgun (WGS) entry which is preliminary data.</text>
</comment>
<feature type="transmembrane region" description="Helical" evidence="8">
    <location>
        <begin position="1134"/>
        <end position="1156"/>
    </location>
</feature>
<gene>
    <name evidence="10" type="ORF">RclHR1_10660005</name>
</gene>
<feature type="transmembrane region" description="Helical" evidence="8">
    <location>
        <begin position="1029"/>
        <end position="1048"/>
    </location>
</feature>
<evidence type="ECO:0000256" key="8">
    <source>
        <dbReference type="SAM" id="Phobius"/>
    </source>
</evidence>
<dbReference type="EMBL" id="BEXD01000076">
    <property type="protein sequence ID" value="GBB84017.1"/>
    <property type="molecule type" value="Genomic_DNA"/>
</dbReference>
<feature type="compositionally biased region" description="Low complexity" evidence="7">
    <location>
        <begin position="617"/>
        <end position="637"/>
    </location>
</feature>
<keyword evidence="6" id="KW-0175">Coiled coil</keyword>
<feature type="compositionally biased region" description="Low complexity" evidence="7">
    <location>
        <begin position="692"/>
        <end position="705"/>
    </location>
</feature>
<feature type="domain" description="Ion transport" evidence="9">
    <location>
        <begin position="899"/>
        <end position="1166"/>
    </location>
</feature>
<evidence type="ECO:0000256" key="6">
    <source>
        <dbReference type="SAM" id="Coils"/>
    </source>
</evidence>
<name>A0A2Z6Q2H0_9GLOM</name>
<keyword evidence="5 8" id="KW-0472">Membrane</keyword>
<evidence type="ECO:0000313" key="11">
    <source>
        <dbReference type="Proteomes" id="UP000247702"/>
    </source>
</evidence>
<evidence type="ECO:0000256" key="1">
    <source>
        <dbReference type="ARBA" id="ARBA00004141"/>
    </source>
</evidence>
<reference evidence="10 11" key="1">
    <citation type="submission" date="2017-11" db="EMBL/GenBank/DDBJ databases">
        <title>The genome of Rhizophagus clarus HR1 reveals common genetic basis of auxotrophy among arbuscular mycorrhizal fungi.</title>
        <authorList>
            <person name="Kobayashi Y."/>
        </authorList>
    </citation>
    <scope>NUCLEOTIDE SEQUENCE [LARGE SCALE GENOMIC DNA]</scope>
    <source>
        <strain evidence="10 11">HR1</strain>
    </source>
</reference>
<evidence type="ECO:0000259" key="9">
    <source>
        <dbReference type="Pfam" id="PF00520"/>
    </source>
</evidence>
<feature type="compositionally biased region" description="Low complexity" evidence="7">
    <location>
        <begin position="662"/>
        <end position="680"/>
    </location>
</feature>
<evidence type="ECO:0000256" key="7">
    <source>
        <dbReference type="SAM" id="MobiDB-lite"/>
    </source>
</evidence>
<sequence>MDDYKIDMLDAKSENVKEEIEETKANIEEIETHRKNIDKKQTIFSQDVKYAVTYSKQDNSNSLLTWSINTESVGEQQYDQYLELEQKGYNEFSLDLIHKKIVLFHYKENGKIKYELVDLTERKFLDLRETLQIPEEFPIIKYSIGFFSDDFNNSNDSNDRLILVSLYSSKSGKKDYKIYEYSFKDKQITTYDIVIPKGLEDHNVNCCINETKLFFFACDMTDETRNYLILQWDLSDLSAMTFEMQYHLLEDKEMPLIMFKEIRLDINGPNFVMNEGKTLLAIRVYNRIYIFSMESGLQVSTLKFKESDFTMESFVSSNDVPEGLIVSFGDNALFLDPFDPFSDVIEIDYTGKNSKITNKGKKISTIENSVHVTNELKKNLSRKILENNHYYSNLYTLSIFQTIRNLFEEILKGKIKSDCSDLKMITIQGRFYFVSYEDEKVEIWGRTSSKNEDILTQFPATFKFGGLFAFKLLNNSDLVLITDAGIHIYTIISASIALRYFWVNEDWKNNFQRESTIIKILENEFKESRSSLPPPTFETLIRSPDDDQHSSLDDFLVLNPDYEGHYKYKELLISIICLNTIELSKFGKEMLKISIEKKNDVIVGTIIDRIIEIIQNNSSDPSSNEENSGNSSSIEESFGNPTSIEKNSSDPSSNEKNTSDPSSNEKNSGNSSSIEESSGNPASIEKSTSDPSSNEKNSGNSSSIEENSDKPTSIEKNSNDSGSNEKSTSDPSSNKKNSVNPSLIKKNSSDPSLSLLPIISIIRSNLSRLSEYYSDYELRIFSYTSIMPDPMCSSVKTISTSFPYAYSKNIEIKKSTKLSLLSNNYFKPLLSSCSTILNFRKYENIPVISFIVPYNYSWNEILCQPESILFHDIDSKTIYNGWNLTAFIAFNERIYYYYYFIWFLYTIFYLCFALASTLESNLIPDVYRTILLIISVILGLIHILVEIWQFYWLKENYFKDPCNFFDLGAYLLPIITSLHWIIKETPPLWIIAFSNLFLSLKFLLFFRVFHHFGIYFTIIVGVAKKISPFLIVLFIVIFGFSHTFYILLRPTQDFSFDNPTFNNDKNNPWNLATKYNLVNPDGTINPNATMIQPPDSNTNLFDWFPTSLLAMYLFITGNNGSLSPWDYRDYQAMTVLLVIFTLFTVFYLMNLFIGLLTNEINNFNDYKEYLIQKAKIIVETEIFYMLHYKKYQKQNLDWIYYNIPINNVRKLIEAIKDHKIEFDAPPYIRNELKKLMKFRESKESFKEILKQKSRYKTLRETYKMNVQRGWLIDLIRDPPVNHKIN</sequence>
<keyword evidence="4 8" id="KW-1133">Transmembrane helix</keyword>
<accession>A0A2Z6Q2H0</accession>
<evidence type="ECO:0000256" key="4">
    <source>
        <dbReference type="ARBA" id="ARBA00022989"/>
    </source>
</evidence>
<dbReference type="InterPro" id="IPR005821">
    <property type="entry name" value="Ion_trans_dom"/>
</dbReference>
<organism evidence="10 11">
    <name type="scientific">Rhizophagus clarus</name>
    <dbReference type="NCBI Taxonomy" id="94130"/>
    <lineage>
        <taxon>Eukaryota</taxon>
        <taxon>Fungi</taxon>
        <taxon>Fungi incertae sedis</taxon>
        <taxon>Mucoromycota</taxon>
        <taxon>Glomeromycotina</taxon>
        <taxon>Glomeromycetes</taxon>
        <taxon>Glomerales</taxon>
        <taxon>Glomeraceae</taxon>
        <taxon>Rhizophagus</taxon>
    </lineage>
</organism>
<dbReference type="Proteomes" id="UP000247702">
    <property type="component" value="Unassembled WGS sequence"/>
</dbReference>
<keyword evidence="2 8" id="KW-0812">Transmembrane</keyword>
<feature type="region of interest" description="Disordered" evidence="7">
    <location>
        <begin position="617"/>
        <end position="746"/>
    </location>
</feature>
<dbReference type="Gene3D" id="1.10.287.70">
    <property type="match status" value="1"/>
</dbReference>
<feature type="transmembrane region" description="Helical" evidence="8">
    <location>
        <begin position="930"/>
        <end position="952"/>
    </location>
</feature>
<feature type="transmembrane region" description="Helical" evidence="8">
    <location>
        <begin position="988"/>
        <end position="1009"/>
    </location>
</feature>
<evidence type="ECO:0000313" key="10">
    <source>
        <dbReference type="EMBL" id="GBB84017.1"/>
    </source>
</evidence>
<evidence type="ECO:0000256" key="3">
    <source>
        <dbReference type="ARBA" id="ARBA00022737"/>
    </source>
</evidence>
<dbReference type="SUPFAM" id="SSF81324">
    <property type="entry name" value="Voltage-gated potassium channels"/>
    <property type="match status" value="1"/>
</dbReference>
<proteinExistence type="predicted"/>
<feature type="transmembrane region" description="Helical" evidence="8">
    <location>
        <begin position="1103"/>
        <end position="1122"/>
    </location>
</feature>